<dbReference type="AlphaFoldDB" id="A0A813FYW9"/>
<dbReference type="Proteomes" id="UP000654075">
    <property type="component" value="Unassembled WGS sequence"/>
</dbReference>
<evidence type="ECO:0000256" key="4">
    <source>
        <dbReference type="SAM" id="Phobius"/>
    </source>
</evidence>
<comment type="similarity">
    <text evidence="1 2">Belongs to the peptidase S10 family.</text>
</comment>
<evidence type="ECO:0000256" key="3">
    <source>
        <dbReference type="SAM" id="MobiDB-lite"/>
    </source>
</evidence>
<keyword evidence="2" id="KW-0121">Carboxypeptidase</keyword>
<keyword evidence="4" id="KW-0812">Transmembrane</keyword>
<dbReference type="EC" id="3.4.16.-" evidence="2"/>
<dbReference type="InterPro" id="IPR018202">
    <property type="entry name" value="Ser_caboxypep_ser_AS"/>
</dbReference>
<evidence type="ECO:0000256" key="2">
    <source>
        <dbReference type="RuleBase" id="RU361156"/>
    </source>
</evidence>
<accession>A0A813FYW9</accession>
<evidence type="ECO:0000256" key="1">
    <source>
        <dbReference type="ARBA" id="ARBA00009431"/>
    </source>
</evidence>
<dbReference type="GO" id="GO:0006508">
    <property type="term" value="P:proteolysis"/>
    <property type="evidence" value="ECO:0007669"/>
    <property type="project" value="UniProtKB-KW"/>
</dbReference>
<dbReference type="EMBL" id="CAJNNV010025666">
    <property type="protein sequence ID" value="CAE8615602.1"/>
    <property type="molecule type" value="Genomic_DNA"/>
</dbReference>
<feature type="transmembrane region" description="Helical" evidence="4">
    <location>
        <begin position="30"/>
        <end position="54"/>
    </location>
</feature>
<evidence type="ECO:0000313" key="5">
    <source>
        <dbReference type="EMBL" id="CAE8615602.1"/>
    </source>
</evidence>
<sequence length="530" mass="57995">MTVSHLSIRESTTSAPEVDQGRRRWFQRRVGIAGILLVAVLLAVSCGVAVLAILSHDGTSHNHPHLPSDSVEALPGWAGPLPSRMFSGYLNVTHRKHYHYIFVEQEGGPAGQAPVMLWLNGGPGCSSLDGFIYEHGPFRLDPKDPAKLVRFDFTWAKLANVIYLEGPVGVGFSYSDDETDYSKCNDDTTAEDNLAAVNLFFERYPNFRNNDFFIAGESYAGVYVPTLAEALLRAQDAGNYTGAPLRGISVGNGCIGSEVGVCSGGANRDRFEIPYLLGTAFLPEALKKRVRDGCDFEMTGPFLGDTCDKVVKEVYDTVGHVNIYNVYGKCEGSGSRQSGRQKVPLSLRGNQLGGPDACIDSSRGTAYFNLENVKAALHVKSDLSWEWDSCANPEGWSYNRTRANLPRDTYPFLLGRLRVLIYNGDWDASVPYTDNEAWTKALSMQLGLAVTQPWSPWVFGFDGQVGGYRQDYTTAVGPGAFSFATVRGGRHEVPETAPESAFQLIGDFLKSEVVRKRGGLDAGKLERLQA</sequence>
<keyword evidence="2" id="KW-0378">Hydrolase</keyword>
<dbReference type="PRINTS" id="PR00724">
    <property type="entry name" value="CRBOXYPTASEC"/>
</dbReference>
<dbReference type="SUPFAM" id="SSF53474">
    <property type="entry name" value="alpha/beta-Hydrolases"/>
    <property type="match status" value="1"/>
</dbReference>
<gene>
    <name evidence="5" type="ORF">PGLA1383_LOCUS33315</name>
</gene>
<name>A0A813FYW9_POLGL</name>
<dbReference type="PANTHER" id="PTHR11802">
    <property type="entry name" value="SERINE PROTEASE FAMILY S10 SERINE CARBOXYPEPTIDASE"/>
    <property type="match status" value="1"/>
</dbReference>
<feature type="compositionally biased region" description="Polar residues" evidence="3">
    <location>
        <begin position="1"/>
        <end position="15"/>
    </location>
</feature>
<dbReference type="Pfam" id="PF00450">
    <property type="entry name" value="Peptidase_S10"/>
    <property type="match status" value="1"/>
</dbReference>
<evidence type="ECO:0000313" key="6">
    <source>
        <dbReference type="Proteomes" id="UP000654075"/>
    </source>
</evidence>
<dbReference type="InterPro" id="IPR001563">
    <property type="entry name" value="Peptidase_S10"/>
</dbReference>
<feature type="region of interest" description="Disordered" evidence="3">
    <location>
        <begin position="1"/>
        <end position="20"/>
    </location>
</feature>
<dbReference type="InterPro" id="IPR029058">
    <property type="entry name" value="AB_hydrolase_fold"/>
</dbReference>
<reference evidence="5" key="1">
    <citation type="submission" date="2021-02" db="EMBL/GenBank/DDBJ databases">
        <authorList>
            <person name="Dougan E. K."/>
            <person name="Rhodes N."/>
            <person name="Thang M."/>
            <person name="Chan C."/>
        </authorList>
    </citation>
    <scope>NUCLEOTIDE SEQUENCE</scope>
</reference>
<keyword evidence="6" id="KW-1185">Reference proteome</keyword>
<keyword evidence="2" id="KW-0645">Protease</keyword>
<dbReference type="OMA" id="CIESPVG"/>
<comment type="caution">
    <text evidence="5">The sequence shown here is derived from an EMBL/GenBank/DDBJ whole genome shotgun (WGS) entry which is preliminary data.</text>
</comment>
<dbReference type="OrthoDB" id="443318at2759"/>
<protein>
    <recommendedName>
        <fullName evidence="2">Carboxypeptidase</fullName>
        <ecNumber evidence="2">3.4.16.-</ecNumber>
    </recommendedName>
</protein>
<keyword evidence="4" id="KW-1133">Transmembrane helix</keyword>
<keyword evidence="4" id="KW-0472">Membrane</keyword>
<proteinExistence type="inferred from homology"/>
<dbReference type="Gene3D" id="3.40.50.1820">
    <property type="entry name" value="alpha/beta hydrolase"/>
    <property type="match status" value="1"/>
</dbReference>
<organism evidence="5 6">
    <name type="scientific">Polarella glacialis</name>
    <name type="common">Dinoflagellate</name>
    <dbReference type="NCBI Taxonomy" id="89957"/>
    <lineage>
        <taxon>Eukaryota</taxon>
        <taxon>Sar</taxon>
        <taxon>Alveolata</taxon>
        <taxon>Dinophyceae</taxon>
        <taxon>Suessiales</taxon>
        <taxon>Suessiaceae</taxon>
        <taxon>Polarella</taxon>
    </lineage>
</organism>
<dbReference type="PROSITE" id="PS00131">
    <property type="entry name" value="CARBOXYPEPT_SER_SER"/>
    <property type="match status" value="1"/>
</dbReference>
<dbReference type="PANTHER" id="PTHR11802:SF201">
    <property type="entry name" value="CARBOXYPEPTIDASE"/>
    <property type="match status" value="1"/>
</dbReference>
<dbReference type="GO" id="GO:0004185">
    <property type="term" value="F:serine-type carboxypeptidase activity"/>
    <property type="evidence" value="ECO:0007669"/>
    <property type="project" value="UniProtKB-UniRule"/>
</dbReference>